<accession>A0A921GGA1</accession>
<dbReference type="GO" id="GO:0005975">
    <property type="term" value="P:carbohydrate metabolic process"/>
    <property type="evidence" value="ECO:0007669"/>
    <property type="project" value="InterPro"/>
</dbReference>
<evidence type="ECO:0000256" key="2">
    <source>
        <dbReference type="ARBA" id="ARBA00022801"/>
    </source>
</evidence>
<reference evidence="6" key="1">
    <citation type="journal article" date="2021" name="PeerJ">
        <title>Extensive microbial diversity within the chicken gut microbiome revealed by metagenomics and culture.</title>
        <authorList>
            <person name="Gilroy R."/>
            <person name="Ravi A."/>
            <person name="Getino M."/>
            <person name="Pursley I."/>
            <person name="Horton D.L."/>
            <person name="Alikhan N.F."/>
            <person name="Baker D."/>
            <person name="Gharbi K."/>
            <person name="Hall N."/>
            <person name="Watson M."/>
            <person name="Adriaenssens E.M."/>
            <person name="Foster-Nyarko E."/>
            <person name="Jarju S."/>
            <person name="Secka A."/>
            <person name="Antonio M."/>
            <person name="Oren A."/>
            <person name="Chaudhuri R.R."/>
            <person name="La Ragione R."/>
            <person name="Hildebrand F."/>
            <person name="Pallen M.J."/>
        </authorList>
    </citation>
    <scope>NUCLEOTIDE SEQUENCE</scope>
    <source>
        <strain evidence="6">CHK124-7917</strain>
    </source>
</reference>
<feature type="domain" description="Glycosyl hydrolases family 2 sugar binding" evidence="5">
    <location>
        <begin position="117"/>
        <end position="215"/>
    </location>
</feature>
<feature type="domain" description="Glycoside hydrolase family 2 catalytic" evidence="4">
    <location>
        <begin position="329"/>
        <end position="505"/>
    </location>
</feature>
<dbReference type="Proteomes" id="UP000697330">
    <property type="component" value="Unassembled WGS sequence"/>
</dbReference>
<evidence type="ECO:0000259" key="4">
    <source>
        <dbReference type="Pfam" id="PF02836"/>
    </source>
</evidence>
<dbReference type="Pfam" id="PF02836">
    <property type="entry name" value="Glyco_hydro_2_C"/>
    <property type="match status" value="1"/>
</dbReference>
<evidence type="ECO:0000256" key="3">
    <source>
        <dbReference type="ARBA" id="ARBA00023295"/>
    </source>
</evidence>
<dbReference type="InterPro" id="IPR006103">
    <property type="entry name" value="Glyco_hydro_2_cat"/>
</dbReference>
<dbReference type="Gene3D" id="2.60.120.260">
    <property type="entry name" value="Galactose-binding domain-like"/>
    <property type="match status" value="1"/>
</dbReference>
<dbReference type="InterPro" id="IPR013783">
    <property type="entry name" value="Ig-like_fold"/>
</dbReference>
<dbReference type="SUPFAM" id="SSF49785">
    <property type="entry name" value="Galactose-binding domain-like"/>
    <property type="match status" value="1"/>
</dbReference>
<keyword evidence="2 6" id="KW-0378">Hydrolase</keyword>
<keyword evidence="3" id="KW-0326">Glycosidase</keyword>
<dbReference type="InterPro" id="IPR017853">
    <property type="entry name" value="GH"/>
</dbReference>
<name>A0A921GGA1_9ACTN</name>
<evidence type="ECO:0000259" key="5">
    <source>
        <dbReference type="Pfam" id="PF02837"/>
    </source>
</evidence>
<reference evidence="6" key="2">
    <citation type="submission" date="2021-09" db="EMBL/GenBank/DDBJ databases">
        <authorList>
            <person name="Gilroy R."/>
        </authorList>
    </citation>
    <scope>NUCLEOTIDE SEQUENCE</scope>
    <source>
        <strain evidence="6">CHK124-7917</strain>
    </source>
</reference>
<evidence type="ECO:0000313" key="7">
    <source>
        <dbReference type="Proteomes" id="UP000697330"/>
    </source>
</evidence>
<organism evidence="6 7">
    <name type="scientific">Thermophilibacter provencensis</name>
    <dbReference type="NCBI Taxonomy" id="1852386"/>
    <lineage>
        <taxon>Bacteria</taxon>
        <taxon>Bacillati</taxon>
        <taxon>Actinomycetota</taxon>
        <taxon>Coriobacteriia</taxon>
        <taxon>Coriobacteriales</taxon>
        <taxon>Atopobiaceae</taxon>
        <taxon>Thermophilibacter</taxon>
    </lineage>
</organism>
<sequence>MLDLRRVLKSKPKPPENVELTPLWTPWGEKIAAGRAVPAGEKDLDPPSHPRPLLARGAWTSLNGIWECAFAPAPDAATAWRTAPVPDGPWEPVRVPFSPEAPLSGMGRQLRPDELLWYRRPLEAPALGPGERLVLHLDAVDWACAVYVNGVRVAEHTGGYLPFSADVTDALRPGEKNGLAVCVHDPSDAGTQLRGKQRLARGGIWYTAQSGIWRDAWYEVVPAARVTSLAAEARPAEGRVLLAVGVAGEGTVTARVLDGGSEVARGSAPVREGRCELALDVPAPRLWSPADPHLYDIELAFGADRVRSYCAFRTVEVRPDARGVPRVHLNGEPLFLRGVLDQGWWPDGLMTPPSEAALAHDVRAARELGFNLLRMHIKVEQPRFYALCDREGMLVWQDMVSGGGPYSALHTSYVPTLLRASWTRRTDEGPRARRRLSAADPAYRREWRETCAGTVGLLAGHPSVVGWTLFNEGWGQFDARAACDAVRALDPTRPVSATSGWYDRACGDLFSVHNYFRPLEVWPDRARPRRAFVISEFGGVSWAVPGHVSLGTSYGYEAASGAADFAREVRGLLARADALEAEGLAGYVYTQLSDVEEETNGLLTYDRRVNKLLT</sequence>
<comment type="similarity">
    <text evidence="1">Belongs to the glycosyl hydrolase 2 family.</text>
</comment>
<dbReference type="AlphaFoldDB" id="A0A921GGA1"/>
<evidence type="ECO:0000256" key="1">
    <source>
        <dbReference type="ARBA" id="ARBA00007401"/>
    </source>
</evidence>
<dbReference type="Pfam" id="PF02837">
    <property type="entry name" value="Glyco_hydro_2_N"/>
    <property type="match status" value="1"/>
</dbReference>
<dbReference type="SUPFAM" id="SSF51445">
    <property type="entry name" value="(Trans)glycosidases"/>
    <property type="match status" value="1"/>
</dbReference>
<dbReference type="GO" id="GO:0004553">
    <property type="term" value="F:hydrolase activity, hydrolyzing O-glycosyl compounds"/>
    <property type="evidence" value="ECO:0007669"/>
    <property type="project" value="InterPro"/>
</dbReference>
<comment type="caution">
    <text evidence="6">The sequence shown here is derived from an EMBL/GenBank/DDBJ whole genome shotgun (WGS) entry which is preliminary data.</text>
</comment>
<dbReference type="InterPro" id="IPR008979">
    <property type="entry name" value="Galactose-bd-like_sf"/>
</dbReference>
<dbReference type="InterPro" id="IPR051913">
    <property type="entry name" value="GH2_Domain-Containing"/>
</dbReference>
<dbReference type="Gene3D" id="3.20.20.80">
    <property type="entry name" value="Glycosidases"/>
    <property type="match status" value="1"/>
</dbReference>
<dbReference type="Gene3D" id="2.60.40.10">
    <property type="entry name" value="Immunoglobulins"/>
    <property type="match status" value="1"/>
</dbReference>
<dbReference type="PANTHER" id="PTHR42732:SF2">
    <property type="entry name" value="BETA-MANNOSIDASE"/>
    <property type="match status" value="1"/>
</dbReference>
<evidence type="ECO:0000313" key="6">
    <source>
        <dbReference type="EMBL" id="HJF45319.1"/>
    </source>
</evidence>
<dbReference type="InterPro" id="IPR036156">
    <property type="entry name" value="Beta-gal/glucu_dom_sf"/>
</dbReference>
<protein>
    <submittedName>
        <fullName evidence="6">Glycoside hydrolase family 2</fullName>
    </submittedName>
</protein>
<proteinExistence type="inferred from homology"/>
<dbReference type="EMBL" id="DYWQ01000090">
    <property type="protein sequence ID" value="HJF45319.1"/>
    <property type="molecule type" value="Genomic_DNA"/>
</dbReference>
<gene>
    <name evidence="6" type="ORF">K8U72_05990</name>
</gene>
<dbReference type="RefSeq" id="WP_274959112.1">
    <property type="nucleotide sequence ID" value="NZ_DYWQ01000090.1"/>
</dbReference>
<dbReference type="InterPro" id="IPR006104">
    <property type="entry name" value="Glyco_hydro_2_N"/>
</dbReference>
<dbReference type="PANTHER" id="PTHR42732">
    <property type="entry name" value="BETA-GALACTOSIDASE"/>
    <property type="match status" value="1"/>
</dbReference>
<dbReference type="SUPFAM" id="SSF49303">
    <property type="entry name" value="beta-Galactosidase/glucuronidase domain"/>
    <property type="match status" value="1"/>
</dbReference>